<organism evidence="3 4">
    <name type="scientific">Thalassiosira oceanica</name>
    <name type="common">Marine diatom</name>
    <dbReference type="NCBI Taxonomy" id="159749"/>
    <lineage>
        <taxon>Eukaryota</taxon>
        <taxon>Sar</taxon>
        <taxon>Stramenopiles</taxon>
        <taxon>Ochrophyta</taxon>
        <taxon>Bacillariophyta</taxon>
        <taxon>Coscinodiscophyceae</taxon>
        <taxon>Thalassiosirophycidae</taxon>
        <taxon>Thalassiosirales</taxon>
        <taxon>Thalassiosiraceae</taxon>
        <taxon>Thalassiosira</taxon>
    </lineage>
</organism>
<reference evidence="3 4" key="1">
    <citation type="journal article" date="2012" name="Genome Biol.">
        <title>Genome and low-iron response of an oceanic diatom adapted to chronic iron limitation.</title>
        <authorList>
            <person name="Lommer M."/>
            <person name="Specht M."/>
            <person name="Roy A.S."/>
            <person name="Kraemer L."/>
            <person name="Andreson R."/>
            <person name="Gutowska M.A."/>
            <person name="Wolf J."/>
            <person name="Bergner S.V."/>
            <person name="Schilhabel M.B."/>
            <person name="Klostermeier U.C."/>
            <person name="Beiko R.G."/>
            <person name="Rosenstiel P."/>
            <person name="Hippler M."/>
            <person name="Laroche J."/>
        </authorList>
    </citation>
    <scope>NUCLEOTIDE SEQUENCE [LARGE SCALE GENOMIC DNA]</scope>
    <source>
        <strain evidence="3 4">CCMP1005</strain>
    </source>
</reference>
<feature type="compositionally biased region" description="Polar residues" evidence="1">
    <location>
        <begin position="369"/>
        <end position="380"/>
    </location>
</feature>
<dbReference type="EMBL" id="AGNL01017617">
    <property type="protein sequence ID" value="EJK64121.1"/>
    <property type="molecule type" value="Genomic_DNA"/>
</dbReference>
<feature type="domain" description="WW" evidence="2">
    <location>
        <begin position="136"/>
        <end position="165"/>
    </location>
</feature>
<feature type="compositionally biased region" description="Low complexity" evidence="1">
    <location>
        <begin position="67"/>
        <end position="78"/>
    </location>
</feature>
<evidence type="ECO:0000256" key="1">
    <source>
        <dbReference type="SAM" id="MobiDB-lite"/>
    </source>
</evidence>
<feature type="region of interest" description="Disordered" evidence="1">
    <location>
        <begin position="99"/>
        <end position="130"/>
    </location>
</feature>
<evidence type="ECO:0000313" key="4">
    <source>
        <dbReference type="Proteomes" id="UP000266841"/>
    </source>
</evidence>
<sequence length="380" mass="40098">MNGISAENTSAAVDERRYEQGQSVSSSVLNDSSSGDDGDDSVEEESDGSGSYTNSTCDGDSSDETAELQSTSLSTTESDITTAHSLDDVDVIDEYEIAEESSGIQGSSNEGATELESANEADDQSLRRRSKIRQCPWRSATCPETNYTYYWHVKTRESRWEKPAQLSSYEELRRSLSRVPGSSDMEQSHKTVIDSIVDDFNPEKGDFKILRAIGRTATVNAAVMLTAATGGAAGAVGYVTGGAFTAKRLSDGVSNQDDKEVAKSIAVFGAATGASIAGQAAAGALMIGVVGASLPVAAGVAFGVGCASGITAGAFSEFTVDSVMERVRDKPWFGMKTDRASKREVFDRTYSDGELESKSSARGGDLQSPERNSSCARGTN</sequence>
<accession>K0ST05</accession>
<feature type="compositionally biased region" description="Low complexity" evidence="1">
    <location>
        <begin position="23"/>
        <end position="33"/>
    </location>
</feature>
<dbReference type="Gene3D" id="2.20.70.10">
    <property type="match status" value="1"/>
</dbReference>
<feature type="compositionally biased region" description="Polar residues" evidence="1">
    <location>
        <begin position="102"/>
        <end position="111"/>
    </location>
</feature>
<feature type="compositionally biased region" description="Acidic residues" evidence="1">
    <location>
        <begin position="34"/>
        <end position="47"/>
    </location>
</feature>
<dbReference type="SMART" id="SM00456">
    <property type="entry name" value="WW"/>
    <property type="match status" value="1"/>
</dbReference>
<dbReference type="Proteomes" id="UP000266841">
    <property type="component" value="Unassembled WGS sequence"/>
</dbReference>
<dbReference type="AlphaFoldDB" id="K0ST05"/>
<feature type="region of interest" description="Disordered" evidence="1">
    <location>
        <begin position="1"/>
        <end position="87"/>
    </location>
</feature>
<evidence type="ECO:0000259" key="2">
    <source>
        <dbReference type="PROSITE" id="PS50020"/>
    </source>
</evidence>
<name>K0ST05_THAOC</name>
<dbReference type="OrthoDB" id="49327at2759"/>
<protein>
    <recommendedName>
        <fullName evidence="2">WW domain-containing protein</fullName>
    </recommendedName>
</protein>
<dbReference type="CDD" id="cd00201">
    <property type="entry name" value="WW"/>
    <property type="match status" value="1"/>
</dbReference>
<dbReference type="Pfam" id="PF00397">
    <property type="entry name" value="WW"/>
    <property type="match status" value="1"/>
</dbReference>
<keyword evidence="4" id="KW-1185">Reference proteome</keyword>
<dbReference type="PROSITE" id="PS50020">
    <property type="entry name" value="WW_DOMAIN_2"/>
    <property type="match status" value="1"/>
</dbReference>
<feature type="compositionally biased region" description="Basic and acidic residues" evidence="1">
    <location>
        <begin position="347"/>
        <end position="359"/>
    </location>
</feature>
<comment type="caution">
    <text evidence="3">The sequence shown here is derived from an EMBL/GenBank/DDBJ whole genome shotgun (WGS) entry which is preliminary data.</text>
</comment>
<dbReference type="InterPro" id="IPR001202">
    <property type="entry name" value="WW_dom"/>
</dbReference>
<feature type="region of interest" description="Disordered" evidence="1">
    <location>
        <begin position="347"/>
        <end position="380"/>
    </location>
</feature>
<feature type="compositionally biased region" description="Polar residues" evidence="1">
    <location>
        <begin position="1"/>
        <end position="11"/>
    </location>
</feature>
<evidence type="ECO:0000313" key="3">
    <source>
        <dbReference type="EMBL" id="EJK64121.1"/>
    </source>
</evidence>
<dbReference type="SUPFAM" id="SSF51045">
    <property type="entry name" value="WW domain"/>
    <property type="match status" value="1"/>
</dbReference>
<proteinExistence type="predicted"/>
<gene>
    <name evidence="3" type="ORF">THAOC_15177</name>
</gene>
<dbReference type="PROSITE" id="PS01159">
    <property type="entry name" value="WW_DOMAIN_1"/>
    <property type="match status" value="1"/>
</dbReference>
<dbReference type="InterPro" id="IPR036020">
    <property type="entry name" value="WW_dom_sf"/>
</dbReference>